<evidence type="ECO:0000313" key="2">
    <source>
        <dbReference type="EMBL" id="EJW01947.1"/>
    </source>
</evidence>
<evidence type="ECO:0000256" key="1">
    <source>
        <dbReference type="SAM" id="Phobius"/>
    </source>
</evidence>
<protein>
    <submittedName>
        <fullName evidence="2">Uncharacterized protein</fullName>
    </submittedName>
</protein>
<name>J9DKM7_EDHAE</name>
<organism evidence="2 3">
    <name type="scientific">Edhazardia aedis (strain USNM 41457)</name>
    <name type="common">Microsporidian parasite</name>
    <dbReference type="NCBI Taxonomy" id="1003232"/>
    <lineage>
        <taxon>Eukaryota</taxon>
        <taxon>Fungi</taxon>
        <taxon>Fungi incertae sedis</taxon>
        <taxon>Microsporidia</taxon>
        <taxon>Edhazardia</taxon>
    </lineage>
</organism>
<keyword evidence="1" id="KW-0812">Transmembrane</keyword>
<proteinExistence type="predicted"/>
<feature type="transmembrane region" description="Helical" evidence="1">
    <location>
        <begin position="15"/>
        <end position="32"/>
    </location>
</feature>
<dbReference type="VEuPathDB" id="MicrosporidiaDB:EDEG_03591"/>
<reference evidence="2 3" key="1">
    <citation type="submission" date="2011-08" db="EMBL/GenBank/DDBJ databases">
        <authorList>
            <person name="Liu Z.J."/>
            <person name="Shi F.L."/>
            <person name="Lu J.Q."/>
            <person name="Li M."/>
            <person name="Wang Z.L."/>
        </authorList>
    </citation>
    <scope>NUCLEOTIDE SEQUENCE [LARGE SCALE GENOMIC DNA]</scope>
    <source>
        <strain evidence="2 3">USNM 41457</strain>
    </source>
</reference>
<dbReference type="EMBL" id="AFBI03000101">
    <property type="protein sequence ID" value="EJW01947.1"/>
    <property type="molecule type" value="Genomic_DNA"/>
</dbReference>
<sequence length="101" mass="11928">MFLYICYKYKLDVDISGLYITVIGNTFILKKYKNKERIKKLKEKCFTLEIIKKIVSNNYYVNHRLGKSIYNDNGNDSKASSAFDNKNYYTSINKNLLLKFS</sequence>
<keyword evidence="1" id="KW-0472">Membrane</keyword>
<dbReference type="InParanoid" id="J9DKM7"/>
<keyword evidence="1" id="KW-1133">Transmembrane helix</keyword>
<gene>
    <name evidence="2" type="ORF">EDEG_03591</name>
</gene>
<dbReference type="HOGENOM" id="CLU_2291672_0_0_1"/>
<keyword evidence="3" id="KW-1185">Reference proteome</keyword>
<dbReference type="AlphaFoldDB" id="J9DKM7"/>
<comment type="caution">
    <text evidence="2">The sequence shown here is derived from an EMBL/GenBank/DDBJ whole genome shotgun (WGS) entry which is preliminary data.</text>
</comment>
<dbReference type="Proteomes" id="UP000003163">
    <property type="component" value="Unassembled WGS sequence"/>
</dbReference>
<evidence type="ECO:0000313" key="3">
    <source>
        <dbReference type="Proteomes" id="UP000003163"/>
    </source>
</evidence>
<accession>J9DKM7</accession>
<reference evidence="3" key="2">
    <citation type="submission" date="2015-07" db="EMBL/GenBank/DDBJ databases">
        <title>Contrasting host-pathogen interactions and genome evolution in two generalist and specialist microsporidian pathogens of mosquitoes.</title>
        <authorList>
            <consortium name="The Broad Institute Genomics Platform"/>
            <consortium name="The Broad Institute Genome Sequencing Center for Infectious Disease"/>
            <person name="Cuomo C.A."/>
            <person name="Sanscrainte N.D."/>
            <person name="Goldberg J.M."/>
            <person name="Heiman D."/>
            <person name="Young S."/>
            <person name="Zeng Q."/>
            <person name="Becnel J.J."/>
            <person name="Birren B.W."/>
        </authorList>
    </citation>
    <scope>NUCLEOTIDE SEQUENCE [LARGE SCALE GENOMIC DNA]</scope>
    <source>
        <strain evidence="3">USNM 41457</strain>
    </source>
</reference>